<comment type="similarity">
    <text evidence="3 8 9">Belongs to the triosephosphate isomerase family.</text>
</comment>
<dbReference type="InterPro" id="IPR020861">
    <property type="entry name" value="Triosephosphate_isomerase_AS"/>
</dbReference>
<feature type="binding site" evidence="8">
    <location>
        <position position="244"/>
    </location>
    <ligand>
        <name>substrate</name>
    </ligand>
</feature>
<name>A0A2I1RJN9_FAUOS</name>
<dbReference type="InterPro" id="IPR000652">
    <property type="entry name" value="Triosephosphate_isomerase"/>
</dbReference>
<dbReference type="PANTHER" id="PTHR21139">
    <property type="entry name" value="TRIOSEPHOSPHATE ISOMERASE"/>
    <property type="match status" value="1"/>
</dbReference>
<dbReference type="GO" id="GO:0004807">
    <property type="term" value="F:triose-phosphate isomerase activity"/>
    <property type="evidence" value="ECO:0007669"/>
    <property type="project" value="UniProtKB-UniRule"/>
</dbReference>
<dbReference type="GO" id="GO:0019563">
    <property type="term" value="P:glycerol catabolic process"/>
    <property type="evidence" value="ECO:0007669"/>
    <property type="project" value="TreeGrafter"/>
</dbReference>
<dbReference type="AlphaFoldDB" id="A0A2I1RJN9"/>
<keyword evidence="6 8" id="KW-0324">Glycolysis</keyword>
<keyword evidence="7 8" id="KW-0413">Isomerase</keyword>
<dbReference type="FunFam" id="3.20.20.70:FF:000016">
    <property type="entry name" value="Triosephosphate isomerase"/>
    <property type="match status" value="1"/>
</dbReference>
<dbReference type="InterPro" id="IPR013785">
    <property type="entry name" value="Aldolase_TIM"/>
</dbReference>
<feature type="active site" description="Electrophile" evidence="8">
    <location>
        <position position="111"/>
    </location>
</feature>
<comment type="subcellular location">
    <subcellularLocation>
        <location evidence="8 9">Cytoplasm</location>
    </subcellularLocation>
</comment>
<feature type="binding site" evidence="8">
    <location>
        <begin position="18"/>
        <end position="20"/>
    </location>
    <ligand>
        <name>substrate</name>
    </ligand>
</feature>
<keyword evidence="5 8" id="KW-0963">Cytoplasm</keyword>
<dbReference type="CDD" id="cd00311">
    <property type="entry name" value="TIM"/>
    <property type="match status" value="1"/>
</dbReference>
<dbReference type="GO" id="GO:0005829">
    <property type="term" value="C:cytosol"/>
    <property type="evidence" value="ECO:0007669"/>
    <property type="project" value="TreeGrafter"/>
</dbReference>
<evidence type="ECO:0000256" key="4">
    <source>
        <dbReference type="ARBA" id="ARBA00022432"/>
    </source>
</evidence>
<dbReference type="EC" id="5.3.1.1" evidence="8 9"/>
<reference evidence="10 11" key="1">
    <citation type="submission" date="2017-12" db="EMBL/GenBank/DDBJ databases">
        <title>Phylogenetic diversity of female urinary microbiome.</title>
        <authorList>
            <person name="Thomas-White K."/>
            <person name="Wolfe A.J."/>
        </authorList>
    </citation>
    <scope>NUCLEOTIDE SEQUENCE [LARGE SCALE GENOMIC DNA]</scope>
    <source>
        <strain evidence="10 11">UMB0416</strain>
    </source>
</reference>
<dbReference type="SUPFAM" id="SSF51351">
    <property type="entry name" value="Triosephosphate isomerase (TIM)"/>
    <property type="match status" value="1"/>
</dbReference>
<comment type="function">
    <text evidence="8">Involved in the gluconeogenesis. Catalyzes stereospecifically the conversion of dihydroxyacetone phosphate (DHAP) to D-glyceraldehyde-3-phosphate (G3P).</text>
</comment>
<comment type="caution">
    <text evidence="10">The sequence shown here is derived from an EMBL/GenBank/DDBJ whole genome shotgun (WGS) entry which is preliminary data.</text>
</comment>
<evidence type="ECO:0000256" key="7">
    <source>
        <dbReference type="ARBA" id="ARBA00023235"/>
    </source>
</evidence>
<comment type="catalytic activity">
    <reaction evidence="8 9">
        <text>D-glyceraldehyde 3-phosphate = dihydroxyacetone phosphate</text>
        <dbReference type="Rhea" id="RHEA:18585"/>
        <dbReference type="ChEBI" id="CHEBI:57642"/>
        <dbReference type="ChEBI" id="CHEBI:59776"/>
        <dbReference type="EC" id="5.3.1.1"/>
    </reaction>
</comment>
<evidence type="ECO:0000256" key="1">
    <source>
        <dbReference type="ARBA" id="ARBA00004680"/>
    </source>
</evidence>
<evidence type="ECO:0000313" key="11">
    <source>
        <dbReference type="Proteomes" id="UP000234914"/>
    </source>
</evidence>
<proteinExistence type="inferred from homology"/>
<dbReference type="GO" id="GO:0006094">
    <property type="term" value="P:gluconeogenesis"/>
    <property type="evidence" value="ECO:0007669"/>
    <property type="project" value="UniProtKB-UniRule"/>
</dbReference>
<dbReference type="NCBIfam" id="TIGR00419">
    <property type="entry name" value="tim"/>
    <property type="match status" value="1"/>
</dbReference>
<evidence type="ECO:0000256" key="6">
    <source>
        <dbReference type="ARBA" id="ARBA00023152"/>
    </source>
</evidence>
<dbReference type="Proteomes" id="UP000234914">
    <property type="component" value="Unassembled WGS sequence"/>
</dbReference>
<dbReference type="UniPathway" id="UPA00109">
    <property type="reaction ID" value="UER00189"/>
</dbReference>
<comment type="pathway">
    <text evidence="8 9">Carbohydrate biosynthesis; gluconeogenesis.</text>
</comment>
<keyword evidence="4 8" id="KW-0312">Gluconeogenesis</keyword>
<evidence type="ECO:0000313" key="10">
    <source>
        <dbReference type="EMBL" id="PKZ69341.1"/>
    </source>
</evidence>
<evidence type="ECO:0000256" key="2">
    <source>
        <dbReference type="ARBA" id="ARBA00004939"/>
    </source>
</evidence>
<dbReference type="GO" id="GO:0046166">
    <property type="term" value="P:glyceraldehyde-3-phosphate biosynthetic process"/>
    <property type="evidence" value="ECO:0007669"/>
    <property type="project" value="TreeGrafter"/>
</dbReference>
<comment type="pathway">
    <text evidence="1 8 9">Carbohydrate degradation; glycolysis; D-glyceraldehyde 3-phosphate from glycerone phosphate: step 1/1.</text>
</comment>
<evidence type="ECO:0000256" key="9">
    <source>
        <dbReference type="RuleBase" id="RU363013"/>
    </source>
</evidence>
<dbReference type="RefSeq" id="WP_101964048.1">
    <property type="nucleotide sequence ID" value="NZ_PKJS01000004.1"/>
</dbReference>
<evidence type="ECO:0000256" key="3">
    <source>
        <dbReference type="ARBA" id="ARBA00007422"/>
    </source>
</evidence>
<gene>
    <name evidence="8" type="primary">tpiA</name>
    <name evidence="10" type="ORF">CYJ96_04255</name>
</gene>
<dbReference type="PANTHER" id="PTHR21139:SF42">
    <property type="entry name" value="TRIOSEPHOSPHATE ISOMERASE"/>
    <property type="match status" value="1"/>
</dbReference>
<dbReference type="HAMAP" id="MF_00147_B">
    <property type="entry name" value="TIM_B"/>
    <property type="match status" value="1"/>
</dbReference>
<organism evidence="10 11">
    <name type="scientific">Faucicola osloensis</name>
    <name type="common">Moraxella osloensis</name>
    <dbReference type="NCBI Taxonomy" id="34062"/>
    <lineage>
        <taxon>Bacteria</taxon>
        <taxon>Pseudomonadati</taxon>
        <taxon>Pseudomonadota</taxon>
        <taxon>Gammaproteobacteria</taxon>
        <taxon>Moraxellales</taxon>
        <taxon>Moraxellaceae</taxon>
        <taxon>Faucicola</taxon>
    </lineage>
</organism>
<accession>A0A2I1RJN9</accession>
<feature type="binding site" evidence="8">
    <location>
        <begin position="265"/>
        <end position="266"/>
    </location>
    <ligand>
        <name>substrate</name>
    </ligand>
</feature>
<dbReference type="EMBL" id="PKJS01000004">
    <property type="protein sequence ID" value="PKZ69341.1"/>
    <property type="molecule type" value="Genomic_DNA"/>
</dbReference>
<dbReference type="Pfam" id="PF00121">
    <property type="entry name" value="TIM"/>
    <property type="match status" value="1"/>
</dbReference>
<feature type="binding site" evidence="8">
    <location>
        <position position="206"/>
    </location>
    <ligand>
        <name>substrate</name>
    </ligand>
</feature>
<sequence length="284" mass="30675">MKASDYVANWQNSWVIANWKMNPSTQLTATALMTDLQQQIPADALQRCNVVVAPSFMHLSTTQQAIQHGSCNIGLAAQNLCAQHADKGAFTGEVSGAQLKDAQVNYVLVGHSERRQYFNEDDACLIQKIRNAFAHDLTVVFCIGETQAQYEQNQTQDVLAAQLTVVKQLAAEFANTQSETAKLSNAQFESLASRLIIAYEPVWAIGTGKIPTIQEVQNIHAFINTTLTDIDASLATTPILYGGSVKADNAAEIAQCPNVNGVLVGGASLDATSFTQIIQAFAQI</sequence>
<comment type="subunit">
    <text evidence="8 9">Homodimer.</text>
</comment>
<feature type="active site" description="Proton acceptor" evidence="8">
    <location>
        <position position="200"/>
    </location>
</feature>
<dbReference type="Gene3D" id="3.20.20.70">
    <property type="entry name" value="Aldolase class I"/>
    <property type="match status" value="1"/>
</dbReference>
<evidence type="ECO:0000256" key="8">
    <source>
        <dbReference type="HAMAP-Rule" id="MF_00147"/>
    </source>
</evidence>
<dbReference type="PROSITE" id="PS00171">
    <property type="entry name" value="TIM_1"/>
    <property type="match status" value="1"/>
</dbReference>
<evidence type="ECO:0000256" key="5">
    <source>
        <dbReference type="ARBA" id="ARBA00022490"/>
    </source>
</evidence>
<dbReference type="PROSITE" id="PS51440">
    <property type="entry name" value="TIM_2"/>
    <property type="match status" value="1"/>
</dbReference>
<dbReference type="InterPro" id="IPR035990">
    <property type="entry name" value="TIM_sf"/>
</dbReference>
<comment type="pathway">
    <text evidence="2">Carbohydrate metabolism; erythritol degradation.</text>
</comment>
<protein>
    <recommendedName>
        <fullName evidence="8 9">Triosephosphate isomerase</fullName>
        <shortName evidence="8">TIM</shortName>
        <shortName evidence="8">TPI</shortName>
        <ecNumber evidence="8 9">5.3.1.1</ecNumber>
    </recommendedName>
    <alternativeName>
        <fullName evidence="8">Triose-phosphate isomerase</fullName>
    </alternativeName>
</protein>
<dbReference type="GO" id="GO:0006096">
    <property type="term" value="P:glycolytic process"/>
    <property type="evidence" value="ECO:0007669"/>
    <property type="project" value="UniProtKB-UniRule"/>
</dbReference>
<dbReference type="InterPro" id="IPR022896">
    <property type="entry name" value="TrioseP_Isoase_bac/euk"/>
</dbReference>
<dbReference type="UniPathway" id="UPA00138"/>